<dbReference type="EMBL" id="JAFELM010000028">
    <property type="protein sequence ID" value="MBM6617893.1"/>
    <property type="molecule type" value="Genomic_DNA"/>
</dbReference>
<dbReference type="CDD" id="cd04301">
    <property type="entry name" value="NAT_SF"/>
    <property type="match status" value="1"/>
</dbReference>
<organism evidence="1 2">
    <name type="scientific">Bacillus suaedaesalsae</name>
    <dbReference type="NCBI Taxonomy" id="2810349"/>
    <lineage>
        <taxon>Bacteria</taxon>
        <taxon>Bacillati</taxon>
        <taxon>Bacillota</taxon>
        <taxon>Bacilli</taxon>
        <taxon>Bacillales</taxon>
        <taxon>Bacillaceae</taxon>
        <taxon>Bacillus</taxon>
    </lineage>
</organism>
<dbReference type="SUPFAM" id="SSF55729">
    <property type="entry name" value="Acyl-CoA N-acyltransferases (Nat)"/>
    <property type="match status" value="1"/>
</dbReference>
<gene>
    <name evidence="1" type="ORF">JR050_09455</name>
</gene>
<protein>
    <submittedName>
        <fullName evidence="1">GNAT family N-acetyltransferase</fullName>
    </submittedName>
</protein>
<reference evidence="1 2" key="1">
    <citation type="submission" date="2021-02" db="EMBL/GenBank/DDBJ databases">
        <title>Bacillus sp. RD4P76, an endophyte from a halophyte.</title>
        <authorList>
            <person name="Sun J.-Q."/>
        </authorList>
    </citation>
    <scope>NUCLEOTIDE SEQUENCE [LARGE SCALE GENOMIC DNA]</scope>
    <source>
        <strain evidence="1 2">RD4P76</strain>
    </source>
</reference>
<evidence type="ECO:0000313" key="2">
    <source>
        <dbReference type="Proteomes" id="UP001518925"/>
    </source>
</evidence>
<keyword evidence="2" id="KW-1185">Reference proteome</keyword>
<sequence length="237" mass="27673">MEEIIQQLKKLGVHVLCNHDDILVEIPNHELLKWQEADRCIHELLKNRDRRVVLECSKTILDQLPTVQEKMTLIGERILFSKTLSQSHEKEVPSYEVWPPFDSKSISFLSEVMNVSNEKAKRFLENMKSELPTQVDNMYTVYMENDVPIGVVFPHIEPDTNQEGRMFWIGIHLEHQGKGYAKALHSIGLFRLQHDFHAKMYVGATKVENIPMQKVMITNGCVQQKHKIMTFEYNNEE</sequence>
<dbReference type="Gene3D" id="3.40.630.30">
    <property type="match status" value="1"/>
</dbReference>
<dbReference type="Proteomes" id="UP001518925">
    <property type="component" value="Unassembled WGS sequence"/>
</dbReference>
<dbReference type="RefSeq" id="WP_204203251.1">
    <property type="nucleotide sequence ID" value="NZ_JAFELM010000028.1"/>
</dbReference>
<proteinExistence type="predicted"/>
<dbReference type="InterPro" id="IPR016181">
    <property type="entry name" value="Acyl_CoA_acyltransferase"/>
</dbReference>
<comment type="caution">
    <text evidence="1">The sequence shown here is derived from an EMBL/GenBank/DDBJ whole genome shotgun (WGS) entry which is preliminary data.</text>
</comment>
<evidence type="ECO:0000313" key="1">
    <source>
        <dbReference type="EMBL" id="MBM6617893.1"/>
    </source>
</evidence>
<name>A0ABS2DK96_9BACI</name>
<accession>A0ABS2DK96</accession>